<proteinExistence type="predicted"/>
<dbReference type="EMBL" id="CP086322">
    <property type="protein sequence ID" value="UQA94788.1"/>
    <property type="molecule type" value="Genomic_DNA"/>
</dbReference>
<accession>A0ABY4MBJ9</accession>
<organism evidence="1 2">
    <name type="scientific">Streptomyces halobius</name>
    <dbReference type="NCBI Taxonomy" id="2879846"/>
    <lineage>
        <taxon>Bacteria</taxon>
        <taxon>Bacillati</taxon>
        <taxon>Actinomycetota</taxon>
        <taxon>Actinomycetes</taxon>
        <taxon>Kitasatosporales</taxon>
        <taxon>Streptomycetaceae</taxon>
        <taxon>Streptomyces</taxon>
    </lineage>
</organism>
<evidence type="ECO:0000313" key="1">
    <source>
        <dbReference type="EMBL" id="UQA94788.1"/>
    </source>
</evidence>
<gene>
    <name evidence="1" type="ORF">K9S39_25625</name>
</gene>
<dbReference type="Proteomes" id="UP000830115">
    <property type="component" value="Chromosome"/>
</dbReference>
<evidence type="ECO:0000313" key="2">
    <source>
        <dbReference type="Proteomes" id="UP000830115"/>
    </source>
</evidence>
<protein>
    <recommendedName>
        <fullName evidence="3">ANTAR domain-containing protein</fullName>
    </recommendedName>
</protein>
<name>A0ABY4MBJ9_9ACTN</name>
<sequence>MMREPEGATRLLPWSTVRGRPCFLVSDGTGYVSRLADSVEAVRLGMANELLGHAADLLKDHRATAIELHFLALRLTESLRDVLRIAESQGARLGGGAPKPPSGEAR</sequence>
<evidence type="ECO:0008006" key="3">
    <source>
        <dbReference type="Google" id="ProtNLM"/>
    </source>
</evidence>
<keyword evidence="2" id="KW-1185">Reference proteome</keyword>
<reference evidence="1" key="1">
    <citation type="submission" date="2021-10" db="EMBL/GenBank/DDBJ databases">
        <title>Streptomyces nigrumlapis sp.nov.,an antimicrobial producing actinobacterium isolated from Black Gobi rocks.</title>
        <authorList>
            <person name="Wen Y."/>
            <person name="Zhang W."/>
            <person name="Liu X.G."/>
        </authorList>
    </citation>
    <scope>NUCLEOTIDE SEQUENCE</scope>
    <source>
        <strain evidence="1">ST13-2-2</strain>
    </source>
</reference>